<dbReference type="AlphaFoldDB" id="A0AAV7RR02"/>
<protein>
    <submittedName>
        <fullName evidence="1">Uncharacterized protein</fullName>
    </submittedName>
</protein>
<dbReference type="Gene3D" id="3.30.70.1820">
    <property type="entry name" value="L1 transposable element, RRM domain"/>
    <property type="match status" value="1"/>
</dbReference>
<organism evidence="1 2">
    <name type="scientific">Pleurodeles waltl</name>
    <name type="common">Iberian ribbed newt</name>
    <dbReference type="NCBI Taxonomy" id="8319"/>
    <lineage>
        <taxon>Eukaryota</taxon>
        <taxon>Metazoa</taxon>
        <taxon>Chordata</taxon>
        <taxon>Craniata</taxon>
        <taxon>Vertebrata</taxon>
        <taxon>Euteleostomi</taxon>
        <taxon>Amphibia</taxon>
        <taxon>Batrachia</taxon>
        <taxon>Caudata</taxon>
        <taxon>Salamandroidea</taxon>
        <taxon>Salamandridae</taxon>
        <taxon>Pleurodelinae</taxon>
        <taxon>Pleurodeles</taxon>
    </lineage>
</organism>
<name>A0AAV7RR02_PLEWA</name>
<keyword evidence="2" id="KW-1185">Reference proteome</keyword>
<gene>
    <name evidence="1" type="ORF">NDU88_006134</name>
</gene>
<proteinExistence type="predicted"/>
<sequence>MGKHKAQQAKLSFRKNLLACQLDHNSPPETSVKHTEIVVSHDVDLKELLFEVKSSLKLINAKIDILTNPLERAKQRVDKYEHLLDLLENHVSDADDTQTDPKDHLLKLDKILDLIKIKNEDLEARSRRNYSRIVGVPKSPEVAKMEDYIEALLRDLFSKDLSSSYIVECTHHSLEARPSPALPARPIIACFQNYHAGTPSYNSHEKGSNFNIIVIHSPYTQTSPCWYKPSTAI</sequence>
<comment type="caution">
    <text evidence="1">The sequence shown here is derived from an EMBL/GenBank/DDBJ whole genome shotgun (WGS) entry which is preliminary data.</text>
</comment>
<reference evidence="1" key="1">
    <citation type="journal article" date="2022" name="bioRxiv">
        <title>Sequencing and chromosome-scale assembly of the giantPleurodeles waltlgenome.</title>
        <authorList>
            <person name="Brown T."/>
            <person name="Elewa A."/>
            <person name="Iarovenko S."/>
            <person name="Subramanian E."/>
            <person name="Araus A.J."/>
            <person name="Petzold A."/>
            <person name="Susuki M."/>
            <person name="Suzuki K.-i.T."/>
            <person name="Hayashi T."/>
            <person name="Toyoda A."/>
            <person name="Oliveira C."/>
            <person name="Osipova E."/>
            <person name="Leigh N.D."/>
            <person name="Simon A."/>
            <person name="Yun M.H."/>
        </authorList>
    </citation>
    <scope>NUCLEOTIDE SEQUENCE</scope>
    <source>
        <strain evidence="1">20211129_DDA</strain>
        <tissue evidence="1">Liver</tissue>
    </source>
</reference>
<dbReference type="EMBL" id="JANPWB010000009">
    <property type="protein sequence ID" value="KAJ1153373.1"/>
    <property type="molecule type" value="Genomic_DNA"/>
</dbReference>
<evidence type="ECO:0000313" key="1">
    <source>
        <dbReference type="EMBL" id="KAJ1153373.1"/>
    </source>
</evidence>
<evidence type="ECO:0000313" key="2">
    <source>
        <dbReference type="Proteomes" id="UP001066276"/>
    </source>
</evidence>
<dbReference type="Proteomes" id="UP001066276">
    <property type="component" value="Chromosome 5"/>
</dbReference>
<accession>A0AAV7RR02</accession>